<feature type="compositionally biased region" description="Acidic residues" evidence="15">
    <location>
        <begin position="429"/>
        <end position="446"/>
    </location>
</feature>
<dbReference type="OMA" id="SAIDQRP"/>
<evidence type="ECO:0000313" key="17">
    <source>
        <dbReference type="Proteomes" id="UP000695026"/>
    </source>
</evidence>
<dbReference type="FunFam" id="3.30.40.10:FF:000136">
    <property type="entry name" value="E3 ubiquitin-protein ligase Topors"/>
    <property type="match status" value="1"/>
</dbReference>
<evidence type="ECO:0000313" key="18">
    <source>
        <dbReference type="RefSeq" id="XP_025030824.1"/>
    </source>
</evidence>
<evidence type="ECO:0000256" key="13">
    <source>
        <dbReference type="ARBA" id="ARBA00082108"/>
    </source>
</evidence>
<dbReference type="PROSITE" id="PS50089">
    <property type="entry name" value="ZF_RING_2"/>
    <property type="match status" value="1"/>
</dbReference>
<dbReference type="InterPro" id="IPR018957">
    <property type="entry name" value="Znf_C3HC4_RING-type"/>
</dbReference>
<dbReference type="Pfam" id="PF26084">
    <property type="entry name" value="PWI_Topors"/>
    <property type="match status" value="1"/>
</dbReference>
<dbReference type="GO" id="GO:0006513">
    <property type="term" value="P:protein monoubiquitination"/>
    <property type="evidence" value="ECO:0007669"/>
    <property type="project" value="TreeGrafter"/>
</dbReference>
<dbReference type="Proteomes" id="UP000695026">
    <property type="component" value="Unplaced"/>
</dbReference>
<dbReference type="CDD" id="cd16574">
    <property type="entry name" value="RING-HC_Topors"/>
    <property type="match status" value="1"/>
</dbReference>
<dbReference type="Gene3D" id="3.30.40.10">
    <property type="entry name" value="Zinc/RING finger domain, C3HC4 (zinc finger)"/>
    <property type="match status" value="1"/>
</dbReference>
<dbReference type="InterPro" id="IPR001841">
    <property type="entry name" value="Znf_RING"/>
</dbReference>
<evidence type="ECO:0000256" key="10">
    <source>
        <dbReference type="ARBA" id="ARBA00076940"/>
    </source>
</evidence>
<dbReference type="SUPFAM" id="SSF57850">
    <property type="entry name" value="RING/U-box"/>
    <property type="match status" value="1"/>
</dbReference>
<evidence type="ECO:0000256" key="12">
    <source>
        <dbReference type="ARBA" id="ARBA00079184"/>
    </source>
</evidence>
<dbReference type="EC" id="2.3.2.27" evidence="2"/>
<dbReference type="InterPro" id="IPR013083">
    <property type="entry name" value="Znf_RING/FYVE/PHD"/>
</dbReference>
<accession>A0A9F5JAH0</accession>
<name>A0A9F5JAH0_PYTBI</name>
<reference evidence="18" key="1">
    <citation type="submission" date="2025-08" db="UniProtKB">
        <authorList>
            <consortium name="RefSeq"/>
        </authorList>
    </citation>
    <scope>IDENTIFICATION</scope>
    <source>
        <tissue evidence="18">Liver</tissue>
    </source>
</reference>
<dbReference type="GO" id="GO:0000209">
    <property type="term" value="P:protein polyubiquitination"/>
    <property type="evidence" value="ECO:0007669"/>
    <property type="project" value="TreeGrafter"/>
</dbReference>
<keyword evidence="7" id="KW-0862">Zinc</keyword>
<evidence type="ECO:0000256" key="11">
    <source>
        <dbReference type="ARBA" id="ARBA00079040"/>
    </source>
</evidence>
<dbReference type="GO" id="GO:0061630">
    <property type="term" value="F:ubiquitin protein ligase activity"/>
    <property type="evidence" value="ECO:0007669"/>
    <property type="project" value="UniProtKB-EC"/>
</dbReference>
<dbReference type="OrthoDB" id="21204at2759"/>
<sequence>MASSNEELNSDNSFSSLTGTGNESTTLATDGPSDSRCPICLERIRNVAFLNPCFHRFCFACILEWSDRKAECPLCKQRFHSFFHSIRSDTDFEEYIITFENASFGMCGERSAIDQRPESLPDNGILYEGYSGPQSLGRMRMLDELMRQLGIRRSSHPGGISLGQIREQVTIKFRRALYQSGIRVRNVQSGGFYRDISADFFHRNPVRLNRLVPWLKRELRVLCGTHASLINIIQDNILNNITIYDLDSQAFANIMQPHLLHYTNHFLHEFINFARSPFNIKAYDWRASYDVPFPMHDDGFQSYSSFTTSSSEDEEEEEESEDSDENEGEDGESMSSNEEGTWDDEIQQSTSSSSDQILDDFFLPFGSSDGELVRSEDNMHVFFHADAHLSTHNRHCPVHKCVLNQIEESTSILGKSIPSCKERAQPNIAEEEGEEDDDNDDNDEEEPAHKQEALRSLACVDGTSSGAGMAILNVGQVVSSNHMLNTLQLPSQEQEEDGMDQTSLQQQDVVSTKVIHHKGEEIIVIEMLQPKTEDILVIEHIELKTRELDDSGQLPWQGEEMAKSTELQSSTETPPSGSATKWDTGCFSCIRRP</sequence>
<evidence type="ECO:0000256" key="5">
    <source>
        <dbReference type="ARBA" id="ARBA00022771"/>
    </source>
</evidence>
<dbReference type="InterPro" id="IPR058746">
    <property type="entry name" value="Znf_RING-type_Topors"/>
</dbReference>
<organism evidence="17 18">
    <name type="scientific">Python bivittatus</name>
    <name type="common">Burmese python</name>
    <name type="synonym">Python molurus bivittatus</name>
    <dbReference type="NCBI Taxonomy" id="176946"/>
    <lineage>
        <taxon>Eukaryota</taxon>
        <taxon>Metazoa</taxon>
        <taxon>Chordata</taxon>
        <taxon>Craniata</taxon>
        <taxon>Vertebrata</taxon>
        <taxon>Euteleostomi</taxon>
        <taxon>Lepidosauria</taxon>
        <taxon>Squamata</taxon>
        <taxon>Bifurcata</taxon>
        <taxon>Unidentata</taxon>
        <taxon>Episquamata</taxon>
        <taxon>Toxicofera</taxon>
        <taxon>Serpentes</taxon>
        <taxon>Henophidia</taxon>
        <taxon>Pythonidae</taxon>
        <taxon>Python</taxon>
    </lineage>
</organism>
<keyword evidence="4" id="KW-0479">Metal-binding</keyword>
<evidence type="ECO:0000256" key="7">
    <source>
        <dbReference type="ARBA" id="ARBA00022833"/>
    </source>
</evidence>
<feature type="region of interest" description="Disordered" evidence="15">
    <location>
        <begin position="304"/>
        <end position="354"/>
    </location>
</feature>
<dbReference type="GeneID" id="112542382"/>
<dbReference type="PANTHER" id="PTHR46077:SF3">
    <property type="entry name" value="TOPOISOMERASE I BINDING, ARGININE_SERINE-RICH LIKE"/>
    <property type="match status" value="1"/>
</dbReference>
<evidence type="ECO:0000259" key="16">
    <source>
        <dbReference type="PROSITE" id="PS50089"/>
    </source>
</evidence>
<feature type="region of interest" description="Disordered" evidence="15">
    <location>
        <begin position="1"/>
        <end position="32"/>
    </location>
</feature>
<keyword evidence="5 14" id="KW-0863">Zinc-finger</keyword>
<feature type="compositionally biased region" description="Polar residues" evidence="15">
    <location>
        <begin position="565"/>
        <end position="581"/>
    </location>
</feature>
<evidence type="ECO:0000256" key="15">
    <source>
        <dbReference type="SAM" id="MobiDB-lite"/>
    </source>
</evidence>
<dbReference type="PANTHER" id="PTHR46077">
    <property type="entry name" value="E3 UBIQUITIN-PROTEIN LIGASE TOPORS"/>
    <property type="match status" value="1"/>
</dbReference>
<dbReference type="Pfam" id="PF00097">
    <property type="entry name" value="zf-C3HC4"/>
    <property type="match status" value="1"/>
</dbReference>
<dbReference type="GO" id="GO:0008270">
    <property type="term" value="F:zinc ion binding"/>
    <property type="evidence" value="ECO:0007669"/>
    <property type="project" value="UniProtKB-KW"/>
</dbReference>
<dbReference type="PROSITE" id="PS00518">
    <property type="entry name" value="ZF_RING_1"/>
    <property type="match status" value="1"/>
</dbReference>
<feature type="region of interest" description="Disordered" evidence="15">
    <location>
        <begin position="417"/>
        <end position="452"/>
    </location>
</feature>
<feature type="compositionally biased region" description="Polar residues" evidence="15">
    <location>
        <begin position="1"/>
        <end position="28"/>
    </location>
</feature>
<evidence type="ECO:0000256" key="3">
    <source>
        <dbReference type="ARBA" id="ARBA00022679"/>
    </source>
</evidence>
<dbReference type="InterPro" id="IPR058745">
    <property type="entry name" value="PWI_Topors"/>
</dbReference>
<dbReference type="SMART" id="SM00184">
    <property type="entry name" value="RING"/>
    <property type="match status" value="1"/>
</dbReference>
<feature type="compositionally biased region" description="Acidic residues" evidence="15">
    <location>
        <begin position="311"/>
        <end position="332"/>
    </location>
</feature>
<feature type="region of interest" description="Disordered" evidence="15">
    <location>
        <begin position="560"/>
        <end position="584"/>
    </location>
</feature>
<comment type="catalytic activity">
    <reaction evidence="1">
        <text>S-ubiquitinyl-[E2 ubiquitin-conjugating enzyme]-L-cysteine + [acceptor protein]-L-lysine = [E2 ubiquitin-conjugating enzyme]-L-cysteine + N(6)-ubiquitinyl-[acceptor protein]-L-lysine.</text>
        <dbReference type="EC" id="2.3.2.27"/>
    </reaction>
</comment>
<keyword evidence="6" id="KW-0833">Ubl conjugation pathway</keyword>
<feature type="domain" description="RING-type" evidence="16">
    <location>
        <begin position="37"/>
        <end position="76"/>
    </location>
</feature>
<gene>
    <name evidence="18" type="primary">LOC112542382</name>
</gene>
<dbReference type="RefSeq" id="XP_025030824.1">
    <property type="nucleotide sequence ID" value="XM_025175056.1"/>
</dbReference>
<protein>
    <recommendedName>
        <fullName evidence="8">E3 ubiquitin-protein ligase Topors</fullName>
        <ecNumber evidence="2">2.3.2.27</ecNumber>
    </recommendedName>
    <alternativeName>
        <fullName evidence="9">RING-type E3 ubiquitin transferase Topors</fullName>
    </alternativeName>
    <alternativeName>
        <fullName evidence="11">SUMO1-protein E3 ligase Topors</fullName>
    </alternativeName>
    <alternativeName>
        <fullName evidence="10">Topoisomerase I-binding RING finger protein</fullName>
    </alternativeName>
    <alternativeName>
        <fullName evidence="12">Topoisomerase I-binding arginine/serine-rich protein</fullName>
    </alternativeName>
    <alternativeName>
        <fullName evidence="13">Tumor suppressor p53-binding protein 3</fullName>
    </alternativeName>
</protein>
<dbReference type="InterPro" id="IPR017907">
    <property type="entry name" value="Znf_RING_CS"/>
</dbReference>
<evidence type="ECO:0000256" key="4">
    <source>
        <dbReference type="ARBA" id="ARBA00022723"/>
    </source>
</evidence>
<keyword evidence="3" id="KW-0808">Transferase</keyword>
<evidence type="ECO:0000256" key="6">
    <source>
        <dbReference type="ARBA" id="ARBA00022786"/>
    </source>
</evidence>
<dbReference type="GO" id="GO:0008630">
    <property type="term" value="P:intrinsic apoptotic signaling pathway in response to DNA damage"/>
    <property type="evidence" value="ECO:0007669"/>
    <property type="project" value="UniProtKB-ARBA"/>
</dbReference>
<keyword evidence="17" id="KW-1185">Reference proteome</keyword>
<proteinExistence type="predicted"/>
<evidence type="ECO:0000256" key="8">
    <source>
        <dbReference type="ARBA" id="ARBA00071236"/>
    </source>
</evidence>
<evidence type="ECO:0000256" key="2">
    <source>
        <dbReference type="ARBA" id="ARBA00012483"/>
    </source>
</evidence>
<dbReference type="AlphaFoldDB" id="A0A9F5JAH0"/>
<evidence type="ECO:0000256" key="14">
    <source>
        <dbReference type="PROSITE-ProRule" id="PRU00175"/>
    </source>
</evidence>
<dbReference type="KEGG" id="pbi:112542382"/>
<evidence type="ECO:0000256" key="9">
    <source>
        <dbReference type="ARBA" id="ARBA00076856"/>
    </source>
</evidence>
<dbReference type="GO" id="GO:0032391">
    <property type="term" value="C:photoreceptor connecting cilium"/>
    <property type="evidence" value="ECO:0007669"/>
    <property type="project" value="UniProtKB-ARBA"/>
</dbReference>
<evidence type="ECO:0000256" key="1">
    <source>
        <dbReference type="ARBA" id="ARBA00000900"/>
    </source>
</evidence>